<dbReference type="Gene3D" id="1.10.840.10">
    <property type="entry name" value="Ras guanine-nucleotide exchange factors catalytic domain"/>
    <property type="match status" value="1"/>
</dbReference>
<organism evidence="4 5">
    <name type="scientific">Asterophora parasitica</name>
    <dbReference type="NCBI Taxonomy" id="117018"/>
    <lineage>
        <taxon>Eukaryota</taxon>
        <taxon>Fungi</taxon>
        <taxon>Dikarya</taxon>
        <taxon>Basidiomycota</taxon>
        <taxon>Agaricomycotina</taxon>
        <taxon>Agaricomycetes</taxon>
        <taxon>Agaricomycetidae</taxon>
        <taxon>Agaricales</taxon>
        <taxon>Tricholomatineae</taxon>
        <taxon>Lyophyllaceae</taxon>
        <taxon>Asterophora</taxon>
    </lineage>
</organism>
<dbReference type="SUPFAM" id="SSF48366">
    <property type="entry name" value="Ras GEF"/>
    <property type="match status" value="1"/>
</dbReference>
<dbReference type="InterPro" id="IPR001895">
    <property type="entry name" value="RASGEF_cat_dom"/>
</dbReference>
<dbReference type="Proteomes" id="UP000775547">
    <property type="component" value="Unassembled WGS sequence"/>
</dbReference>
<evidence type="ECO:0000313" key="4">
    <source>
        <dbReference type="EMBL" id="KAG5645835.1"/>
    </source>
</evidence>
<accession>A0A9P7GEH0</accession>
<dbReference type="InterPro" id="IPR023578">
    <property type="entry name" value="Ras_GEF_dom_sf"/>
</dbReference>
<proteinExistence type="predicted"/>
<keyword evidence="5" id="KW-1185">Reference proteome</keyword>
<dbReference type="InterPro" id="IPR008937">
    <property type="entry name" value="Ras-like_GEF"/>
</dbReference>
<keyword evidence="1 2" id="KW-0344">Guanine-nucleotide releasing factor</keyword>
<reference evidence="4" key="1">
    <citation type="submission" date="2020-07" db="EMBL/GenBank/DDBJ databases">
        <authorList>
            <person name="Nieuwenhuis M."/>
            <person name="Van De Peppel L.J.J."/>
        </authorList>
    </citation>
    <scope>NUCLEOTIDE SEQUENCE</scope>
    <source>
        <strain evidence="4">AP01</strain>
        <tissue evidence="4">Mycelium</tissue>
    </source>
</reference>
<reference evidence="4" key="2">
    <citation type="submission" date="2021-10" db="EMBL/GenBank/DDBJ databases">
        <title>Phylogenomics reveals ancestral predisposition of the termite-cultivated fungus Termitomyces towards a domesticated lifestyle.</title>
        <authorList>
            <person name="Auxier B."/>
            <person name="Grum-Grzhimaylo A."/>
            <person name="Cardenas M.E."/>
            <person name="Lodge J.D."/>
            <person name="Laessoe T."/>
            <person name="Pedersen O."/>
            <person name="Smith M.E."/>
            <person name="Kuyper T.W."/>
            <person name="Franco-Molano E.A."/>
            <person name="Baroni T.J."/>
            <person name="Aanen D.K."/>
        </authorList>
    </citation>
    <scope>NUCLEOTIDE SEQUENCE</scope>
    <source>
        <strain evidence="4">AP01</strain>
        <tissue evidence="4">Mycelium</tissue>
    </source>
</reference>
<evidence type="ECO:0000256" key="2">
    <source>
        <dbReference type="PROSITE-ProRule" id="PRU00168"/>
    </source>
</evidence>
<dbReference type="GO" id="GO:0005886">
    <property type="term" value="C:plasma membrane"/>
    <property type="evidence" value="ECO:0007669"/>
    <property type="project" value="TreeGrafter"/>
</dbReference>
<dbReference type="PROSITE" id="PS50009">
    <property type="entry name" value="RASGEF_CAT"/>
    <property type="match status" value="1"/>
</dbReference>
<comment type="caution">
    <text evidence="4">The sequence shown here is derived from an EMBL/GenBank/DDBJ whole genome shotgun (WGS) entry which is preliminary data.</text>
</comment>
<dbReference type="AlphaFoldDB" id="A0A9P7GEH0"/>
<sequence>MPRTSEMMPHDLAIALTLLEGDKYKAILPTDYIAHLRKQNRPNNVEAAYQINNKIVLWVKQSVLHYDSIASRAQVLKFFVNTALACRKFRNFSSVTAIANALHSAPIDRLRQTKNELSPELKLALDELDDLLDPSANHRTYRAALREFSDSEYRDACIPWIAVHLRELHSTLQKYPTVVEVDGHPLINFERYIRFTDRIKEVLHYVPPDLERYRQLGQLAYLENQLRSVQLKPTIDEDVMQRSMTLEVGETRDYRTRKRELKRLGFKTG</sequence>
<evidence type="ECO:0000256" key="1">
    <source>
        <dbReference type="ARBA" id="ARBA00022658"/>
    </source>
</evidence>
<evidence type="ECO:0000259" key="3">
    <source>
        <dbReference type="PROSITE" id="PS50009"/>
    </source>
</evidence>
<dbReference type="PANTHER" id="PTHR23113">
    <property type="entry name" value="GUANINE NUCLEOTIDE EXCHANGE FACTOR"/>
    <property type="match status" value="1"/>
</dbReference>
<dbReference type="InterPro" id="IPR036964">
    <property type="entry name" value="RASGEF_cat_dom_sf"/>
</dbReference>
<name>A0A9P7GEH0_9AGAR</name>
<gene>
    <name evidence="4" type="ORF">DXG03_005176</name>
</gene>
<feature type="domain" description="Ras-GEF" evidence="3">
    <location>
        <begin position="8"/>
        <end position="249"/>
    </location>
</feature>
<dbReference type="SMART" id="SM00147">
    <property type="entry name" value="RasGEF"/>
    <property type="match status" value="1"/>
</dbReference>
<dbReference type="Pfam" id="PF00617">
    <property type="entry name" value="RasGEF"/>
    <property type="match status" value="1"/>
</dbReference>
<dbReference type="OrthoDB" id="4062651at2759"/>
<dbReference type="GO" id="GO:0005085">
    <property type="term" value="F:guanyl-nucleotide exchange factor activity"/>
    <property type="evidence" value="ECO:0007669"/>
    <property type="project" value="UniProtKB-KW"/>
</dbReference>
<dbReference type="PANTHER" id="PTHR23113:SF99">
    <property type="entry name" value="RASGEF DOMAIN-CONTAINING PROTEIN"/>
    <property type="match status" value="1"/>
</dbReference>
<dbReference type="GO" id="GO:0007265">
    <property type="term" value="P:Ras protein signal transduction"/>
    <property type="evidence" value="ECO:0007669"/>
    <property type="project" value="TreeGrafter"/>
</dbReference>
<protein>
    <recommendedName>
        <fullName evidence="3">Ras-GEF domain-containing protein</fullName>
    </recommendedName>
</protein>
<dbReference type="EMBL" id="JABCKV010000031">
    <property type="protein sequence ID" value="KAG5645835.1"/>
    <property type="molecule type" value="Genomic_DNA"/>
</dbReference>
<evidence type="ECO:0000313" key="5">
    <source>
        <dbReference type="Proteomes" id="UP000775547"/>
    </source>
</evidence>